<evidence type="ECO:0000256" key="2">
    <source>
        <dbReference type="ARBA" id="ARBA00010973"/>
    </source>
</evidence>
<evidence type="ECO:0000256" key="4">
    <source>
        <dbReference type="ARBA" id="ARBA00022729"/>
    </source>
</evidence>
<reference evidence="7" key="1">
    <citation type="journal article" date="2014" name="Int. J. Syst. Evol. Microbiol.">
        <title>Complete genome sequence of Corynebacterium casei LMG S-19264T (=DSM 44701T), isolated from a smear-ripened cheese.</title>
        <authorList>
            <consortium name="US DOE Joint Genome Institute (JGI-PGF)"/>
            <person name="Walter F."/>
            <person name="Albersmeier A."/>
            <person name="Kalinowski J."/>
            <person name="Ruckert C."/>
        </authorList>
    </citation>
    <scope>NUCLEOTIDE SEQUENCE</scope>
    <source>
        <strain evidence="7">VKM B-2555</strain>
    </source>
</reference>
<keyword evidence="4" id="KW-0732">Signal</keyword>
<dbReference type="GO" id="GO:0005975">
    <property type="term" value="P:carbohydrate metabolic process"/>
    <property type="evidence" value="ECO:0007669"/>
    <property type="project" value="InterPro"/>
</dbReference>
<dbReference type="PANTHER" id="PTHR34216">
    <property type="match status" value="1"/>
</dbReference>
<reference evidence="7" key="2">
    <citation type="submission" date="2023-01" db="EMBL/GenBank/DDBJ databases">
        <authorList>
            <person name="Sun Q."/>
            <person name="Evtushenko L."/>
        </authorList>
    </citation>
    <scope>NUCLEOTIDE SEQUENCE</scope>
    <source>
        <strain evidence="7">VKM B-2555</strain>
    </source>
</reference>
<evidence type="ECO:0000313" key="8">
    <source>
        <dbReference type="Proteomes" id="UP001143364"/>
    </source>
</evidence>
<protein>
    <recommendedName>
        <fullName evidence="3">Chitooligosaccharide deacetylase</fullName>
    </recommendedName>
    <alternativeName>
        <fullName evidence="5">Nodulation protein B</fullName>
    </alternativeName>
</protein>
<comment type="caution">
    <text evidence="7">The sequence shown here is derived from an EMBL/GenBank/DDBJ whole genome shotgun (WGS) entry which is preliminary data.</text>
</comment>
<dbReference type="Pfam" id="PF01522">
    <property type="entry name" value="Polysacc_deac_1"/>
    <property type="match status" value="1"/>
</dbReference>
<evidence type="ECO:0000256" key="3">
    <source>
        <dbReference type="ARBA" id="ARBA00020071"/>
    </source>
</evidence>
<proteinExistence type="inferred from homology"/>
<dbReference type="InterPro" id="IPR002509">
    <property type="entry name" value="NODB_dom"/>
</dbReference>
<dbReference type="EMBL" id="BSFK01000005">
    <property type="protein sequence ID" value="GLK76073.1"/>
    <property type="molecule type" value="Genomic_DNA"/>
</dbReference>
<organism evidence="7 8">
    <name type="scientific">Methylopila jiangsuensis</name>
    <dbReference type="NCBI Taxonomy" id="586230"/>
    <lineage>
        <taxon>Bacteria</taxon>
        <taxon>Pseudomonadati</taxon>
        <taxon>Pseudomonadota</taxon>
        <taxon>Alphaproteobacteria</taxon>
        <taxon>Hyphomicrobiales</taxon>
        <taxon>Methylopilaceae</taxon>
        <taxon>Methylopila</taxon>
    </lineage>
</organism>
<dbReference type="InterPro" id="IPR011330">
    <property type="entry name" value="Glyco_hydro/deAcase_b/a-brl"/>
</dbReference>
<dbReference type="InterPro" id="IPR051398">
    <property type="entry name" value="Polysacch_Deacetylase"/>
</dbReference>
<feature type="domain" description="NodB homology" evidence="6">
    <location>
        <begin position="94"/>
        <end position="350"/>
    </location>
</feature>
<keyword evidence="8" id="KW-1185">Reference proteome</keyword>
<dbReference type="SUPFAM" id="SSF88713">
    <property type="entry name" value="Glycoside hydrolase/deacetylase"/>
    <property type="match status" value="1"/>
</dbReference>
<dbReference type="PANTHER" id="PTHR34216:SF7">
    <property type="entry name" value="POLY-BETA-1,6-N-ACETYL-D-GLUCOSAMINE N-DEACETYLASE"/>
    <property type="match status" value="1"/>
</dbReference>
<dbReference type="AlphaFoldDB" id="A0A9W6JIE8"/>
<dbReference type="RefSeq" id="WP_271203995.1">
    <property type="nucleotide sequence ID" value="NZ_BSFK01000005.1"/>
</dbReference>
<evidence type="ECO:0000313" key="7">
    <source>
        <dbReference type="EMBL" id="GLK76073.1"/>
    </source>
</evidence>
<dbReference type="Gene3D" id="3.20.20.370">
    <property type="entry name" value="Glycoside hydrolase/deacetylase"/>
    <property type="match status" value="1"/>
</dbReference>
<comment type="function">
    <text evidence="1">Is involved in generating a small heat-stable compound (Nod), an acylated oligomer of N-acetylglucosamine, that stimulates mitosis in various plant protoplasts.</text>
</comment>
<gene>
    <name evidence="7" type="ORF">GCM10008171_13270</name>
</gene>
<name>A0A9W6JIE8_9HYPH</name>
<sequence length="350" mass="38840">MAAARTQAFRAAFAALRAGGLNRGLRARAQGLGVILTLHHVRPWRARDFAPNRLLEIEPAFLDQALAGARKLGFDFVSLDEAWRRTLTGVSYRPFLHVTFDDGYRDVRDHALPILERHGAPATLFVASRFAEQDADIWWLELEEAIARSRRIYMDLGRGEAVLPTATARQKQAAWNAVYWRLRSGSEEHLRAEVRRLGRAAGVDPLSFARELCMDWNELKEVARHPLIAIGAHTVTHPMLAKHPDDVARAEMADSREAIRRKLGLEAAHFAYPVGDRSAAGPRDYALAAELGFTTAVTTRPGHIHRSHAATPTALPRVSLNGHFQTAAALDALLAGTPFLLMRMLKRGRA</sequence>
<evidence type="ECO:0000256" key="1">
    <source>
        <dbReference type="ARBA" id="ARBA00003236"/>
    </source>
</evidence>
<dbReference type="GO" id="GO:0016810">
    <property type="term" value="F:hydrolase activity, acting on carbon-nitrogen (but not peptide) bonds"/>
    <property type="evidence" value="ECO:0007669"/>
    <property type="project" value="InterPro"/>
</dbReference>
<comment type="similarity">
    <text evidence="2">Belongs to the polysaccharide deacetylase family.</text>
</comment>
<dbReference type="PROSITE" id="PS51677">
    <property type="entry name" value="NODB"/>
    <property type="match status" value="1"/>
</dbReference>
<dbReference type="Proteomes" id="UP001143364">
    <property type="component" value="Unassembled WGS sequence"/>
</dbReference>
<evidence type="ECO:0000259" key="6">
    <source>
        <dbReference type="PROSITE" id="PS51677"/>
    </source>
</evidence>
<evidence type="ECO:0000256" key="5">
    <source>
        <dbReference type="ARBA" id="ARBA00032976"/>
    </source>
</evidence>
<accession>A0A9W6JIE8</accession>
<dbReference type="CDD" id="cd10968">
    <property type="entry name" value="CE4_Mlr8448_like_5s"/>
    <property type="match status" value="1"/>
</dbReference>